<evidence type="ECO:0000313" key="1">
    <source>
        <dbReference type="EMBL" id="MBX61020.1"/>
    </source>
</evidence>
<accession>A0A2P2Q1Z4</accession>
<name>A0A2P2Q1Z4_RHIMU</name>
<organism evidence="1">
    <name type="scientific">Rhizophora mucronata</name>
    <name type="common">Asiatic mangrove</name>
    <dbReference type="NCBI Taxonomy" id="61149"/>
    <lineage>
        <taxon>Eukaryota</taxon>
        <taxon>Viridiplantae</taxon>
        <taxon>Streptophyta</taxon>
        <taxon>Embryophyta</taxon>
        <taxon>Tracheophyta</taxon>
        <taxon>Spermatophyta</taxon>
        <taxon>Magnoliopsida</taxon>
        <taxon>eudicotyledons</taxon>
        <taxon>Gunneridae</taxon>
        <taxon>Pentapetalae</taxon>
        <taxon>rosids</taxon>
        <taxon>fabids</taxon>
        <taxon>Malpighiales</taxon>
        <taxon>Rhizophoraceae</taxon>
        <taxon>Rhizophora</taxon>
    </lineage>
</organism>
<dbReference type="EMBL" id="GGEC01080536">
    <property type="protein sequence ID" value="MBX61020.1"/>
    <property type="molecule type" value="Transcribed_RNA"/>
</dbReference>
<dbReference type="AlphaFoldDB" id="A0A2P2Q1Z4"/>
<sequence length="24" mass="2842">MFQSSLKAKTCIDSKYLHIWCLII</sequence>
<reference evidence="1" key="1">
    <citation type="submission" date="2018-02" db="EMBL/GenBank/DDBJ databases">
        <title>Rhizophora mucronata_Transcriptome.</title>
        <authorList>
            <person name="Meera S.P."/>
            <person name="Sreeshan A."/>
            <person name="Augustine A."/>
        </authorList>
    </citation>
    <scope>NUCLEOTIDE SEQUENCE</scope>
    <source>
        <tissue evidence="1">Leaf</tissue>
    </source>
</reference>
<proteinExistence type="predicted"/>
<protein>
    <submittedName>
        <fullName evidence="1">Uncharacterized protein</fullName>
    </submittedName>
</protein>